<name>A0A127ZB17_9BASI</name>
<organism evidence="1">
    <name type="scientific">Sporisorium scitamineum</name>
    <dbReference type="NCBI Taxonomy" id="49012"/>
    <lineage>
        <taxon>Eukaryota</taxon>
        <taxon>Fungi</taxon>
        <taxon>Dikarya</taxon>
        <taxon>Basidiomycota</taxon>
        <taxon>Ustilaginomycotina</taxon>
        <taxon>Ustilaginomycetes</taxon>
        <taxon>Ustilaginales</taxon>
        <taxon>Ustilaginaceae</taxon>
        <taxon>Sporisorium</taxon>
    </lineage>
</organism>
<reference evidence="1" key="1">
    <citation type="submission" date="2014-06" db="EMBL/GenBank/DDBJ databases">
        <authorList>
            <person name="Ju J."/>
            <person name="Zhang J."/>
        </authorList>
    </citation>
    <scope>NUCLEOTIDE SEQUENCE</scope>
    <source>
        <strain evidence="1">SscI8</strain>
    </source>
</reference>
<dbReference type="OrthoDB" id="10468623at2759"/>
<protein>
    <submittedName>
        <fullName evidence="1">Probable Lga2 protein</fullName>
    </submittedName>
</protein>
<accession>A0A127ZB17</accession>
<evidence type="ECO:0000313" key="1">
    <source>
        <dbReference type="EMBL" id="CDU23175.1"/>
    </source>
</evidence>
<gene>
    <name evidence="1" type="ORF">SPSC_01804</name>
</gene>
<sequence>MLLCVPKVKPFLFQGAGARLRVGTTIPFQAPRLAAGFRNLAGRKQWIRHEQYKGKAGPVSFYFKMLPASQNFSSYRVRTCDWNKGAGSKMSKKPAFGWQVLPRGEIKEVYAWTVKSEFSNLTSDKCRKQGGLTSVESDLRMMNASAITCRRIIQSFQKYHKFKIADGCIIQAYKVVTPIGTYCEINAISMRVDPRNDSDNVELTRATMFIQLEDEDVALDLRKSEMQVSTP</sequence>
<dbReference type="AlphaFoldDB" id="A0A127ZB17"/>
<proteinExistence type="predicted"/>
<dbReference type="EMBL" id="LK056662">
    <property type="protein sequence ID" value="CDU23175.1"/>
    <property type="molecule type" value="Genomic_DNA"/>
</dbReference>